<protein>
    <submittedName>
        <fullName evidence="2">RHS repeat-associated core domain-containing protein</fullName>
    </submittedName>
</protein>
<dbReference type="InterPro" id="IPR022385">
    <property type="entry name" value="Rhs_assc_core"/>
</dbReference>
<reference evidence="2" key="1">
    <citation type="journal article" date="2021" name="Microorganisms">
        <title>The Ever-Expanding Pseudomonas Genus: Description of 43 New Species and Partition of the Pseudomonas putida Group.</title>
        <authorList>
            <person name="Girard L."/>
            <person name="Lood C."/>
            <person name="Hofte M."/>
            <person name="Vandamme P."/>
            <person name="Rokni-Zadeh H."/>
            <person name="van Noort V."/>
            <person name="Lavigne R."/>
            <person name="De Mot R."/>
        </authorList>
    </citation>
    <scope>NUCLEOTIDE SEQUENCE</scope>
    <source>
        <strain evidence="2">COW40</strain>
    </source>
</reference>
<name>A0ABX8N6C4_9PSED</name>
<dbReference type="EMBL" id="CP077076">
    <property type="protein sequence ID" value="QXH51921.1"/>
    <property type="molecule type" value="Genomic_DNA"/>
</dbReference>
<evidence type="ECO:0000313" key="3">
    <source>
        <dbReference type="Proteomes" id="UP001046350"/>
    </source>
</evidence>
<dbReference type="RefSeq" id="WP_217841418.1">
    <property type="nucleotide sequence ID" value="NZ_CP077076.1"/>
</dbReference>
<evidence type="ECO:0000313" key="2">
    <source>
        <dbReference type="EMBL" id="QXH51921.1"/>
    </source>
</evidence>
<proteinExistence type="predicted"/>
<evidence type="ECO:0000256" key="1">
    <source>
        <dbReference type="SAM" id="MobiDB-lite"/>
    </source>
</evidence>
<dbReference type="NCBIfam" id="TIGR03696">
    <property type="entry name" value="Rhs_assc_core"/>
    <property type="match status" value="1"/>
</dbReference>
<organism evidence="2 3">
    <name type="scientific">Pseudomonas fakonensis</name>
    <dbReference type="NCBI Taxonomy" id="2842355"/>
    <lineage>
        <taxon>Bacteria</taxon>
        <taxon>Pseudomonadati</taxon>
        <taxon>Pseudomonadota</taxon>
        <taxon>Gammaproteobacteria</taxon>
        <taxon>Pseudomonadales</taxon>
        <taxon>Pseudomonadaceae</taxon>
        <taxon>Pseudomonas</taxon>
    </lineage>
</organism>
<accession>A0ABX8N6C4</accession>
<gene>
    <name evidence="2" type="ORF">KSS94_01885</name>
</gene>
<sequence>MKRQATTTQFFYQGGKLVTVNQGRLHRTILRSTDIPLAALSTGERQETGLLEVDQNGSVLRVSGDADEEEAHSYSAYGHDPSLPSQRTHCGFNGEHVEALAAAYLLGNGYRLFNPELMRFHSADSLSPFGKGGLNAYAYCCGDPVNRIDPSGHAWLNRNPNYKIKHYTAKLSKLNRAQQKNLNKIEHYNNKIDRYKIDRDFYKTEALSNNSPDQYGNTPWQNHLEARDSVKRNLDKRSIWQAKERALNERISRNEEKLTSARHEFTRIQNNRIDPPPTYKDATAEVPPPSYESLEPVAALSYRVRDSQEF</sequence>
<feature type="region of interest" description="Disordered" evidence="1">
    <location>
        <begin position="269"/>
        <end position="292"/>
    </location>
</feature>
<keyword evidence="3" id="KW-1185">Reference proteome</keyword>
<dbReference type="Proteomes" id="UP001046350">
    <property type="component" value="Chromosome"/>
</dbReference>